<dbReference type="SUPFAM" id="SSF56112">
    <property type="entry name" value="Protein kinase-like (PK-like)"/>
    <property type="match status" value="1"/>
</dbReference>
<evidence type="ECO:0000256" key="1">
    <source>
        <dbReference type="ARBA" id="ARBA00012513"/>
    </source>
</evidence>
<evidence type="ECO:0000256" key="6">
    <source>
        <dbReference type="ARBA" id="ARBA00022840"/>
    </source>
</evidence>
<keyword evidence="10" id="KW-0812">Transmembrane</keyword>
<dbReference type="GO" id="GO:0004674">
    <property type="term" value="F:protein serine/threonine kinase activity"/>
    <property type="evidence" value="ECO:0007669"/>
    <property type="project" value="UniProtKB-KW"/>
</dbReference>
<keyword evidence="10" id="KW-0472">Membrane</keyword>
<feature type="region of interest" description="Disordered" evidence="9">
    <location>
        <begin position="480"/>
        <end position="509"/>
    </location>
</feature>
<feature type="compositionally biased region" description="Pro residues" evidence="9">
    <location>
        <begin position="305"/>
        <end position="317"/>
    </location>
</feature>
<evidence type="ECO:0000256" key="3">
    <source>
        <dbReference type="ARBA" id="ARBA00022679"/>
    </source>
</evidence>
<dbReference type="PROSITE" id="PS00108">
    <property type="entry name" value="PROTEIN_KINASE_ST"/>
    <property type="match status" value="1"/>
</dbReference>
<evidence type="ECO:0000256" key="5">
    <source>
        <dbReference type="ARBA" id="ARBA00022777"/>
    </source>
</evidence>
<dbReference type="InterPro" id="IPR000719">
    <property type="entry name" value="Prot_kinase_dom"/>
</dbReference>
<keyword evidence="10" id="KW-1133">Transmembrane helix</keyword>
<feature type="compositionally biased region" description="Low complexity" evidence="9">
    <location>
        <begin position="485"/>
        <end position="509"/>
    </location>
</feature>
<dbReference type="InterPro" id="IPR011009">
    <property type="entry name" value="Kinase-like_dom_sf"/>
</dbReference>
<accession>A0A0C5XB04</accession>
<dbReference type="FunFam" id="1.10.510.10:FF:000021">
    <property type="entry name" value="Serine/threonine protein kinase"/>
    <property type="match status" value="1"/>
</dbReference>
<evidence type="ECO:0000313" key="11">
    <source>
        <dbReference type="EMBL" id="AJR17969.1"/>
    </source>
</evidence>
<gene>
    <name evidence="11" type="ORF">KR76_00250</name>
</gene>
<feature type="transmembrane region" description="Helical" evidence="10">
    <location>
        <begin position="344"/>
        <end position="365"/>
    </location>
</feature>
<evidence type="ECO:0000256" key="8">
    <source>
        <dbReference type="ARBA" id="ARBA00048679"/>
    </source>
</evidence>
<dbReference type="KEGG" id="psim:KR76_00250"/>
<dbReference type="PROSITE" id="PS50011">
    <property type="entry name" value="PROTEIN_KINASE_DOM"/>
    <property type="match status" value="1"/>
</dbReference>
<dbReference type="GeneID" id="96607441"/>
<dbReference type="PANTHER" id="PTHR43289:SF6">
    <property type="entry name" value="SERINE_THREONINE-PROTEIN KINASE NEKL-3"/>
    <property type="match status" value="1"/>
</dbReference>
<dbReference type="Gene3D" id="3.30.200.20">
    <property type="entry name" value="Phosphorylase Kinase, domain 1"/>
    <property type="match status" value="1"/>
</dbReference>
<evidence type="ECO:0000256" key="10">
    <source>
        <dbReference type="SAM" id="Phobius"/>
    </source>
</evidence>
<dbReference type="FunFam" id="3.30.200.20:FF:000035">
    <property type="entry name" value="Serine/threonine protein kinase Stk1"/>
    <property type="match status" value="1"/>
</dbReference>
<evidence type="ECO:0000256" key="9">
    <source>
        <dbReference type="SAM" id="MobiDB-lite"/>
    </source>
</evidence>
<dbReference type="EMBL" id="CP009896">
    <property type="protein sequence ID" value="AJR17969.1"/>
    <property type="molecule type" value="Genomic_DNA"/>
</dbReference>
<feature type="region of interest" description="Disordered" evidence="9">
    <location>
        <begin position="367"/>
        <end position="416"/>
    </location>
</feature>
<proteinExistence type="predicted"/>
<dbReference type="InterPro" id="IPR008271">
    <property type="entry name" value="Ser/Thr_kinase_AS"/>
</dbReference>
<dbReference type="Pfam" id="PF00069">
    <property type="entry name" value="Pkinase"/>
    <property type="match status" value="1"/>
</dbReference>
<dbReference type="GO" id="GO:0005524">
    <property type="term" value="F:ATP binding"/>
    <property type="evidence" value="ECO:0007669"/>
    <property type="project" value="UniProtKB-KW"/>
</dbReference>
<dbReference type="Gene3D" id="1.10.510.10">
    <property type="entry name" value="Transferase(Phosphotransferase) domain 1"/>
    <property type="match status" value="1"/>
</dbReference>
<comment type="catalytic activity">
    <reaction evidence="8">
        <text>L-seryl-[protein] + ATP = O-phospho-L-seryl-[protein] + ADP + H(+)</text>
        <dbReference type="Rhea" id="RHEA:17989"/>
        <dbReference type="Rhea" id="RHEA-COMP:9863"/>
        <dbReference type="Rhea" id="RHEA-COMP:11604"/>
        <dbReference type="ChEBI" id="CHEBI:15378"/>
        <dbReference type="ChEBI" id="CHEBI:29999"/>
        <dbReference type="ChEBI" id="CHEBI:30616"/>
        <dbReference type="ChEBI" id="CHEBI:83421"/>
        <dbReference type="ChEBI" id="CHEBI:456216"/>
        <dbReference type="EC" id="2.7.11.1"/>
    </reaction>
</comment>
<dbReference type="STRING" id="2045.KR76_00250"/>
<evidence type="ECO:0000256" key="7">
    <source>
        <dbReference type="ARBA" id="ARBA00047899"/>
    </source>
</evidence>
<dbReference type="SMART" id="SM00220">
    <property type="entry name" value="S_TKc"/>
    <property type="match status" value="1"/>
</dbReference>
<dbReference type="CDD" id="cd14014">
    <property type="entry name" value="STKc_PknB_like"/>
    <property type="match status" value="1"/>
</dbReference>
<dbReference type="Proteomes" id="UP000030300">
    <property type="component" value="Chromosome"/>
</dbReference>
<comment type="catalytic activity">
    <reaction evidence="7">
        <text>L-threonyl-[protein] + ATP = O-phospho-L-threonyl-[protein] + ADP + H(+)</text>
        <dbReference type="Rhea" id="RHEA:46608"/>
        <dbReference type="Rhea" id="RHEA-COMP:11060"/>
        <dbReference type="Rhea" id="RHEA-COMP:11605"/>
        <dbReference type="ChEBI" id="CHEBI:15378"/>
        <dbReference type="ChEBI" id="CHEBI:30013"/>
        <dbReference type="ChEBI" id="CHEBI:30616"/>
        <dbReference type="ChEBI" id="CHEBI:61977"/>
        <dbReference type="ChEBI" id="CHEBI:456216"/>
        <dbReference type="EC" id="2.7.11.1"/>
    </reaction>
</comment>
<dbReference type="RefSeq" id="WP_052138064.1">
    <property type="nucleotide sequence ID" value="NZ_BJMC01000016.1"/>
</dbReference>
<reference evidence="11 12" key="1">
    <citation type="journal article" date="2015" name="Genome Announc.">
        <title>Complete Genome Sequence of Steroid-Transforming Nocardioides simplex VKM Ac-2033D.</title>
        <authorList>
            <person name="Shtratnikova V.Y."/>
            <person name="Schelkunov M.I."/>
            <person name="Pekov Y.A."/>
            <person name="Fokina V.V."/>
            <person name="Logacheva M.D."/>
            <person name="Sokolov S.L."/>
            <person name="Bragin E.Y."/>
            <person name="Ashapkin V.V."/>
            <person name="Donova M.V."/>
        </authorList>
    </citation>
    <scope>NUCLEOTIDE SEQUENCE [LARGE SCALE GENOMIC DNA]</scope>
    <source>
        <strain evidence="11 12">VKM Ac-2033D</strain>
    </source>
</reference>
<dbReference type="OrthoDB" id="9769043at2"/>
<keyword evidence="12" id="KW-1185">Reference proteome</keyword>
<dbReference type="PANTHER" id="PTHR43289">
    <property type="entry name" value="MITOGEN-ACTIVATED PROTEIN KINASE KINASE KINASE 20-RELATED"/>
    <property type="match status" value="1"/>
</dbReference>
<feature type="region of interest" description="Disordered" evidence="9">
    <location>
        <begin position="297"/>
        <end position="340"/>
    </location>
</feature>
<dbReference type="GO" id="GO:0045717">
    <property type="term" value="P:negative regulation of fatty acid biosynthetic process"/>
    <property type="evidence" value="ECO:0007669"/>
    <property type="project" value="UniProtKB-ARBA"/>
</dbReference>
<evidence type="ECO:0000256" key="4">
    <source>
        <dbReference type="ARBA" id="ARBA00022741"/>
    </source>
</evidence>
<keyword evidence="6" id="KW-0067">ATP-binding</keyword>
<dbReference type="AlphaFoldDB" id="A0A0C5XB04"/>
<keyword evidence="3" id="KW-0808">Transferase</keyword>
<sequence>MNDVQGRYADQAGRYRLDSMIATGGMGVVWRATDTRLNRPVAVKVLKAEYAHDPMFRTRFDGEARSAAALHHPGIAGVYDYGAGDDESHPPYLVMELVDGQPLSTLLAGARNSGRTLDVAVVQDLMAQAADALGVAHRAGIVHRDVKPANLLVTADRTVKITDFGIARAADSVALTRTGSVMGTPQYLSPEQARGNPSTPASDVYSLGVVTFECLTGRRPFEAETPVATALAHLQQPVPQLPPSIPGPLAAVVRRALAKEPAERYADGAAFAAALRDPSVAGAAGAVGAPLGDDDGTQVLTGVVPPVPVPVPGPRTPAEPMRRLDSPAAYAGDDPGEERRKSPWPIAIAVILLVVAAIAVAAILLGRGGDDEPTGETTPPPTTPTTEQTTEDTPTEPTTPPEPTTEATTEDTSVEVDQDQYTCFKSYQDAVSDLRALGLRVSWEQDSQPNDGSCDAGTVSRFSPNGELNQGDRIVVYYWGEPEAPSTEPTDTGTPTDTSSPLTLPRGTE</sequence>
<organism evidence="11 12">
    <name type="scientific">Nocardioides simplex</name>
    <name type="common">Arthrobacter simplex</name>
    <dbReference type="NCBI Taxonomy" id="2045"/>
    <lineage>
        <taxon>Bacteria</taxon>
        <taxon>Bacillati</taxon>
        <taxon>Actinomycetota</taxon>
        <taxon>Actinomycetes</taxon>
        <taxon>Propionibacteriales</taxon>
        <taxon>Nocardioidaceae</taxon>
        <taxon>Pimelobacter</taxon>
    </lineage>
</organism>
<protein>
    <recommendedName>
        <fullName evidence="1">non-specific serine/threonine protein kinase</fullName>
        <ecNumber evidence="1">2.7.11.1</ecNumber>
    </recommendedName>
</protein>
<dbReference type="EC" id="2.7.11.1" evidence="1"/>
<keyword evidence="2 11" id="KW-0723">Serine/threonine-protein kinase</keyword>
<dbReference type="HOGENOM" id="CLU_000288_63_44_11"/>
<name>A0A0C5XB04_NOCSI</name>
<evidence type="ECO:0000256" key="2">
    <source>
        <dbReference type="ARBA" id="ARBA00022527"/>
    </source>
</evidence>
<keyword evidence="5 11" id="KW-0418">Kinase</keyword>
<keyword evidence="4" id="KW-0547">Nucleotide-binding</keyword>
<evidence type="ECO:0000313" key="12">
    <source>
        <dbReference type="Proteomes" id="UP000030300"/>
    </source>
</evidence>
<feature type="region of interest" description="Disordered" evidence="9">
    <location>
        <begin position="445"/>
        <end position="468"/>
    </location>
</feature>